<feature type="region of interest" description="Disordered" evidence="3">
    <location>
        <begin position="242"/>
        <end position="270"/>
    </location>
</feature>
<protein>
    <submittedName>
        <fullName evidence="6">Leucine-rich repeat-containing protein 47-like</fullName>
    </submittedName>
</protein>
<evidence type="ECO:0000256" key="2">
    <source>
        <dbReference type="ARBA" id="ARBA00022737"/>
    </source>
</evidence>
<dbReference type="Proteomes" id="UP000694865">
    <property type="component" value="Unplaced"/>
</dbReference>
<dbReference type="SUPFAM" id="SSF52058">
    <property type="entry name" value="L domain-like"/>
    <property type="match status" value="1"/>
</dbReference>
<dbReference type="InterPro" id="IPR055414">
    <property type="entry name" value="LRR_R13L4/SHOC2-like"/>
</dbReference>
<dbReference type="PANTHER" id="PTHR10947">
    <property type="entry name" value="PHENYLALANYL-TRNA SYNTHETASE BETA CHAIN AND LEUCINE-RICH REPEAT-CONTAINING PROTEIN 47"/>
    <property type="match status" value="1"/>
</dbReference>
<dbReference type="Gene3D" id="3.80.10.10">
    <property type="entry name" value="Ribonuclease Inhibitor"/>
    <property type="match status" value="1"/>
</dbReference>
<dbReference type="InterPro" id="IPR005146">
    <property type="entry name" value="B3/B4_tRNA-bd"/>
</dbReference>
<dbReference type="InterPro" id="IPR032675">
    <property type="entry name" value="LRR_dom_sf"/>
</dbReference>
<keyword evidence="2" id="KW-0677">Repeat</keyword>
<dbReference type="InterPro" id="IPR001611">
    <property type="entry name" value="Leu-rich_rpt"/>
</dbReference>
<gene>
    <name evidence="6" type="primary">LOC100370672</name>
</gene>
<evidence type="ECO:0000259" key="4">
    <source>
        <dbReference type="SMART" id="SM00873"/>
    </source>
</evidence>
<dbReference type="Gene3D" id="3.50.40.10">
    <property type="entry name" value="Phenylalanyl-trna Synthetase, Chain B, domain 3"/>
    <property type="match status" value="1"/>
</dbReference>
<name>A0ABM0GUK0_SACKO</name>
<dbReference type="InterPro" id="IPR020825">
    <property type="entry name" value="Phe-tRNA_synthase-like_B3/B4"/>
</dbReference>
<organism evidence="5 6">
    <name type="scientific">Saccoglossus kowalevskii</name>
    <name type="common">Acorn worm</name>
    <dbReference type="NCBI Taxonomy" id="10224"/>
    <lineage>
        <taxon>Eukaryota</taxon>
        <taxon>Metazoa</taxon>
        <taxon>Hemichordata</taxon>
        <taxon>Enteropneusta</taxon>
        <taxon>Harrimaniidae</taxon>
        <taxon>Saccoglossus</taxon>
    </lineage>
</organism>
<accession>A0ABM0GUK0</accession>
<dbReference type="SMART" id="SM00364">
    <property type="entry name" value="LRR_BAC"/>
    <property type="match status" value="5"/>
</dbReference>
<keyword evidence="1" id="KW-0433">Leucine-rich repeat</keyword>
<dbReference type="SMART" id="SM00873">
    <property type="entry name" value="B3_4"/>
    <property type="match status" value="1"/>
</dbReference>
<proteinExistence type="predicted"/>
<evidence type="ECO:0000256" key="3">
    <source>
        <dbReference type="SAM" id="MobiDB-lite"/>
    </source>
</evidence>
<dbReference type="PANTHER" id="PTHR10947:SF3">
    <property type="entry name" value="LEUCINE-RICH REPEAT-CONTAINING PROTEIN 47"/>
    <property type="match status" value="1"/>
</dbReference>
<keyword evidence="5" id="KW-1185">Reference proteome</keyword>
<dbReference type="InterPro" id="IPR045060">
    <property type="entry name" value="Phe-tRNA-ligase_IIc_bsu"/>
</dbReference>
<dbReference type="SMART" id="SM00369">
    <property type="entry name" value="LRR_TYP"/>
    <property type="match status" value="4"/>
</dbReference>
<feature type="domain" description="B3/B4 tRNA-binding" evidence="4">
    <location>
        <begin position="296"/>
        <end position="473"/>
    </location>
</feature>
<sequence length="538" mass="59046">MATAWQEVQVAGAENRRELVLSGSDVAKRIEENGLDEKIYSLKLLNFLEISDARLETLSEGIGDLSNLTSLILRGNRLEEVPASIGKLKNLKTLDLSRNELDMLPGELTELVGLHTLNVNNNILNELPEKIGEMESLSIIDVSQNRLEEFPSDFFNPGMVHLSSILANDNNITLLSPNIAQLRMLKVLNLANNKLTSLPSEISDCMKLKDTNFKGNSFSDRRLGKMVEQCATKSVLDYIRTHSQKGKGGGKGGKGKKGKKSKNVEVDSGSPTIRVLHATEDETAVEVNLTDNVGDVRPHIVCCIVKDYDLESGDVFKKFISAQTKLHETLGQKRTVATIATHDLSSVKSPLQYDAIMPSQIMITPLGKTKEIAANLLVHSLWQEAEAVRKEKKRSAVSGIHKYLELVRGCPKYACLLDKDGMVISFPPITNCEQTKISKSTRNLLIEVTSSKSQDTCKIVLDALLMKMLELKMSVESEDLSLQDMHISEGAEGGGDGVGRKELLVQQVKVLNSTGNLKVVYPSRVDLSSSSVTVVHSA</sequence>
<dbReference type="RefSeq" id="XP_002737663.1">
    <property type="nucleotide sequence ID" value="XM_002737617.2"/>
</dbReference>
<dbReference type="Pfam" id="PF00560">
    <property type="entry name" value="LRR_1"/>
    <property type="match status" value="1"/>
</dbReference>
<reference evidence="6" key="1">
    <citation type="submission" date="2025-08" db="UniProtKB">
        <authorList>
            <consortium name="RefSeq"/>
        </authorList>
    </citation>
    <scope>IDENTIFICATION</scope>
    <source>
        <tissue evidence="6">Testes</tissue>
    </source>
</reference>
<dbReference type="PROSITE" id="PS51450">
    <property type="entry name" value="LRR"/>
    <property type="match status" value="2"/>
</dbReference>
<dbReference type="Pfam" id="PF23598">
    <property type="entry name" value="LRR_14"/>
    <property type="match status" value="1"/>
</dbReference>
<dbReference type="GeneID" id="100370672"/>
<dbReference type="InterPro" id="IPR003591">
    <property type="entry name" value="Leu-rich_rpt_typical-subtyp"/>
</dbReference>
<evidence type="ECO:0000313" key="6">
    <source>
        <dbReference type="RefSeq" id="XP_002737663.1"/>
    </source>
</evidence>
<evidence type="ECO:0000256" key="1">
    <source>
        <dbReference type="ARBA" id="ARBA00022614"/>
    </source>
</evidence>
<evidence type="ECO:0000313" key="5">
    <source>
        <dbReference type="Proteomes" id="UP000694865"/>
    </source>
</evidence>